<accession>A0A0L0NYE7</accession>
<proteinExistence type="predicted"/>
<protein>
    <submittedName>
        <fullName evidence="1">Uncharacterized protein</fullName>
    </submittedName>
</protein>
<comment type="caution">
    <text evidence="1">The sequence shown here is derived from an EMBL/GenBank/DDBJ whole genome shotgun (WGS) entry which is preliminary data.</text>
</comment>
<evidence type="ECO:0000313" key="1">
    <source>
        <dbReference type="EMBL" id="KND99003.1"/>
    </source>
</evidence>
<name>A0A0L0NYE7_CANAR</name>
<dbReference type="EMBL" id="LGST01000027">
    <property type="protein sequence ID" value="KND99003.1"/>
    <property type="molecule type" value="Genomic_DNA"/>
</dbReference>
<organism evidence="1 2">
    <name type="scientific">Candidozyma auris</name>
    <name type="common">Yeast</name>
    <name type="synonym">Candida auris</name>
    <dbReference type="NCBI Taxonomy" id="498019"/>
    <lineage>
        <taxon>Eukaryota</taxon>
        <taxon>Fungi</taxon>
        <taxon>Dikarya</taxon>
        <taxon>Ascomycota</taxon>
        <taxon>Saccharomycotina</taxon>
        <taxon>Pichiomycetes</taxon>
        <taxon>Metschnikowiaceae</taxon>
        <taxon>Candidozyma</taxon>
    </lineage>
</organism>
<dbReference type="AlphaFoldDB" id="A0A0L0NYE7"/>
<dbReference type="Proteomes" id="UP000037122">
    <property type="component" value="Unassembled WGS sequence"/>
</dbReference>
<evidence type="ECO:0000313" key="2">
    <source>
        <dbReference type="Proteomes" id="UP000037122"/>
    </source>
</evidence>
<dbReference type="VEuPathDB" id="FungiDB:QG37_04063"/>
<reference evidence="2" key="1">
    <citation type="journal article" date="2015" name="BMC Genomics">
        <title>Draft genome of a commonly misdiagnosed multidrug resistant pathogen Candida auris.</title>
        <authorList>
            <person name="Chatterjee S."/>
            <person name="Alampalli S.V."/>
            <person name="Nageshan R.K."/>
            <person name="Chettiar S.T."/>
            <person name="Joshi S."/>
            <person name="Tatu U.S."/>
        </authorList>
    </citation>
    <scope>NUCLEOTIDE SEQUENCE [LARGE SCALE GENOMIC DNA]</scope>
    <source>
        <strain evidence="2">6684</strain>
    </source>
</reference>
<sequence>MSLSLIQGFFTQRSDAADNQQSHLFQRNQTPPLDREMHLVDVPLLLAVELALYPWHNLVELVLSVV</sequence>
<gene>
    <name evidence="1" type="ORF">QG37_04063</name>
</gene>